<dbReference type="AlphaFoldDB" id="A0A1H7QK53"/>
<dbReference type="InterPro" id="IPR001789">
    <property type="entry name" value="Sig_transdc_resp-reg_receiver"/>
</dbReference>
<dbReference type="GO" id="GO:0000160">
    <property type="term" value="P:phosphorelay signal transduction system"/>
    <property type="evidence" value="ECO:0007669"/>
    <property type="project" value="InterPro"/>
</dbReference>
<organism evidence="3 4">
    <name type="scientific">Aquimarina amphilecti</name>
    <dbReference type="NCBI Taxonomy" id="1038014"/>
    <lineage>
        <taxon>Bacteria</taxon>
        <taxon>Pseudomonadati</taxon>
        <taxon>Bacteroidota</taxon>
        <taxon>Flavobacteriia</taxon>
        <taxon>Flavobacteriales</taxon>
        <taxon>Flavobacteriaceae</taxon>
        <taxon>Aquimarina</taxon>
    </lineage>
</organism>
<keyword evidence="1" id="KW-0597">Phosphoprotein</keyword>
<dbReference type="Proteomes" id="UP000198521">
    <property type="component" value="Unassembled WGS sequence"/>
</dbReference>
<dbReference type="InterPro" id="IPR052893">
    <property type="entry name" value="TCS_response_regulator"/>
</dbReference>
<dbReference type="EMBL" id="FOAB01000004">
    <property type="protein sequence ID" value="SEL47647.1"/>
    <property type="molecule type" value="Genomic_DNA"/>
</dbReference>
<protein>
    <submittedName>
        <fullName evidence="3">Response regulator receiver domain-containing protein</fullName>
    </submittedName>
</protein>
<feature type="modified residue" description="4-aspartylphosphate" evidence="1">
    <location>
        <position position="64"/>
    </location>
</feature>
<sequence>MNNPIDCVLLIDDDKPTNYFNSKVLSKHNSFNNIMVRQSGKAALEYLNDVEKGTELKPNLIFLDLNMPAMNGWEFLIEYSKLNQKVIEGIKVIILTTSSDVSDVEKSKENHFVKDLVNKPLSFPTLNKVVKRHFFKPHSNENNSKSTFSR</sequence>
<evidence type="ECO:0000256" key="1">
    <source>
        <dbReference type="PROSITE-ProRule" id="PRU00169"/>
    </source>
</evidence>
<evidence type="ECO:0000259" key="2">
    <source>
        <dbReference type="PROSITE" id="PS50110"/>
    </source>
</evidence>
<dbReference type="SUPFAM" id="SSF52172">
    <property type="entry name" value="CheY-like"/>
    <property type="match status" value="1"/>
</dbReference>
<dbReference type="RefSeq" id="WP_091408997.1">
    <property type="nucleotide sequence ID" value="NZ_FOAB01000004.1"/>
</dbReference>
<evidence type="ECO:0000313" key="3">
    <source>
        <dbReference type="EMBL" id="SEL47647.1"/>
    </source>
</evidence>
<accession>A0A1H7QK53</accession>
<dbReference type="PROSITE" id="PS50110">
    <property type="entry name" value="RESPONSE_REGULATORY"/>
    <property type="match status" value="1"/>
</dbReference>
<keyword evidence="4" id="KW-1185">Reference proteome</keyword>
<dbReference type="SMART" id="SM00448">
    <property type="entry name" value="REC"/>
    <property type="match status" value="1"/>
</dbReference>
<reference evidence="3 4" key="1">
    <citation type="submission" date="2016-10" db="EMBL/GenBank/DDBJ databases">
        <authorList>
            <person name="de Groot N.N."/>
        </authorList>
    </citation>
    <scope>NUCLEOTIDE SEQUENCE [LARGE SCALE GENOMIC DNA]</scope>
    <source>
        <strain evidence="3 4">DSM 25232</strain>
    </source>
</reference>
<dbReference type="InterPro" id="IPR011006">
    <property type="entry name" value="CheY-like_superfamily"/>
</dbReference>
<gene>
    <name evidence="3" type="ORF">SAMN04487910_2568</name>
</gene>
<dbReference type="PANTHER" id="PTHR44520:SF2">
    <property type="entry name" value="RESPONSE REGULATOR RCP1"/>
    <property type="match status" value="1"/>
</dbReference>
<dbReference type="Pfam" id="PF00072">
    <property type="entry name" value="Response_reg"/>
    <property type="match status" value="1"/>
</dbReference>
<dbReference type="STRING" id="1038014.SAMN04487910_2568"/>
<name>A0A1H7QK53_AQUAM</name>
<proteinExistence type="predicted"/>
<dbReference type="Gene3D" id="3.40.50.2300">
    <property type="match status" value="1"/>
</dbReference>
<dbReference type="PANTHER" id="PTHR44520">
    <property type="entry name" value="RESPONSE REGULATOR RCP1-RELATED"/>
    <property type="match status" value="1"/>
</dbReference>
<dbReference type="OrthoDB" id="673128at2"/>
<feature type="domain" description="Response regulatory" evidence="2">
    <location>
        <begin position="7"/>
        <end position="134"/>
    </location>
</feature>
<evidence type="ECO:0000313" key="4">
    <source>
        <dbReference type="Proteomes" id="UP000198521"/>
    </source>
</evidence>